<evidence type="ECO:0000313" key="3">
    <source>
        <dbReference type="Proteomes" id="UP000320876"/>
    </source>
</evidence>
<dbReference type="Pfam" id="PF01557">
    <property type="entry name" value="FAA_hydrolase"/>
    <property type="match status" value="1"/>
</dbReference>
<evidence type="ECO:0000259" key="1">
    <source>
        <dbReference type="Pfam" id="PF01557"/>
    </source>
</evidence>
<dbReference type="InterPro" id="IPR011234">
    <property type="entry name" value="Fumarylacetoacetase-like_C"/>
</dbReference>
<reference evidence="2 3" key="1">
    <citation type="submission" date="2019-06" db="EMBL/GenBank/DDBJ databases">
        <title>Sequencing the genomes of 1000 actinobacteria strains.</title>
        <authorList>
            <person name="Klenk H.-P."/>
        </authorList>
    </citation>
    <scope>NUCLEOTIDE SEQUENCE [LARGE SCALE GENOMIC DNA]</scope>
    <source>
        <strain evidence="2 3">DSM 45679</strain>
    </source>
</reference>
<dbReference type="Gene3D" id="3.90.850.10">
    <property type="entry name" value="Fumarylacetoacetase-like, C-terminal domain"/>
    <property type="match status" value="1"/>
</dbReference>
<dbReference type="SUPFAM" id="SSF56529">
    <property type="entry name" value="FAH"/>
    <property type="match status" value="1"/>
</dbReference>
<feature type="domain" description="Fumarylacetoacetase-like C-terminal" evidence="1">
    <location>
        <begin position="130"/>
        <end position="301"/>
    </location>
</feature>
<name>A0A542DD41_AMYCI</name>
<dbReference type="PANTHER" id="PTHR43211">
    <property type="entry name" value="FUMARYLACETOACETATE HYDROLASE"/>
    <property type="match status" value="1"/>
</dbReference>
<dbReference type="PANTHER" id="PTHR43211:SF1">
    <property type="entry name" value="BLL6422 PROTEIN"/>
    <property type="match status" value="1"/>
</dbReference>
<dbReference type="RefSeq" id="WP_141995838.1">
    <property type="nucleotide sequence ID" value="NZ_VFML01000001.1"/>
</dbReference>
<organism evidence="2 3">
    <name type="scientific">Amycolatopsis cihanbeyliensis</name>
    <dbReference type="NCBI Taxonomy" id="1128664"/>
    <lineage>
        <taxon>Bacteria</taxon>
        <taxon>Bacillati</taxon>
        <taxon>Actinomycetota</taxon>
        <taxon>Actinomycetes</taxon>
        <taxon>Pseudonocardiales</taxon>
        <taxon>Pseudonocardiaceae</taxon>
        <taxon>Amycolatopsis</taxon>
    </lineage>
</organism>
<dbReference type="EMBL" id="VFML01000001">
    <property type="protein sequence ID" value="TQJ00976.1"/>
    <property type="molecule type" value="Genomic_DNA"/>
</dbReference>
<protein>
    <submittedName>
        <fullName evidence="2">Fumarylacetoacetase-like protein</fullName>
    </submittedName>
</protein>
<accession>A0A542DD41</accession>
<dbReference type="Proteomes" id="UP000320876">
    <property type="component" value="Unassembled WGS sequence"/>
</dbReference>
<dbReference type="AlphaFoldDB" id="A0A542DD41"/>
<keyword evidence="3" id="KW-1185">Reference proteome</keyword>
<dbReference type="OrthoDB" id="2273115at2"/>
<dbReference type="InterPro" id="IPR036663">
    <property type="entry name" value="Fumarylacetoacetase_C_sf"/>
</dbReference>
<proteinExistence type="predicted"/>
<sequence length="320" mass="34503">MKLATFLTAAGVTRFGAVRDDRVVAFTDLAPRARGLGSVEKYLAGLPATFQRALDLLEAHPGARGTPVSQVRFLPAVPRPAALLDCALSPRHLRSSTEVLLRHALPWRLGRLLGPVAGSLVGRPRTGVRYYKGNHHSIIGDQDTIAWPDYTAYLDIEPELALVTGAAQELAGYLIYNDASARDVQLPEMFFTGPTSSKDFDDGNGLGPFLVTPDEVPEPLGLATTVDFPGRPTWRGSTAEYTHHPTEVLTQIAARRTLPAGTVIGMGTVPGCCGLDRDEWLTPGEQVTIRIDRLGTLRQYVGTPAGTPSTRWSPRTSLGC</sequence>
<dbReference type="GO" id="GO:0003824">
    <property type="term" value="F:catalytic activity"/>
    <property type="evidence" value="ECO:0007669"/>
    <property type="project" value="InterPro"/>
</dbReference>
<comment type="caution">
    <text evidence="2">The sequence shown here is derived from an EMBL/GenBank/DDBJ whole genome shotgun (WGS) entry which is preliminary data.</text>
</comment>
<gene>
    <name evidence="2" type="ORF">FB471_0633</name>
</gene>
<evidence type="ECO:0000313" key="2">
    <source>
        <dbReference type="EMBL" id="TQJ00976.1"/>
    </source>
</evidence>